<gene>
    <name evidence="2" type="ORF">MA16_Dca008625</name>
</gene>
<evidence type="ECO:0000313" key="2">
    <source>
        <dbReference type="EMBL" id="PKU72568.1"/>
    </source>
</evidence>
<sequence>MSACSTTKNWERGRERMEEVKKLAESSTPTMGAYLSEVRLESSPTAIGFSDACPCCGNKKRRCLQPASFPRKKLLVLDSSNPDSSTASLLLAPSPPPFRYLCSDPIPPMSPPPPPLTPAIHPPPPAAASPAADLPEKTLERSNSTVTAASVEVKKVDFKDGEDAAVAEEDEEVRVSVRCRCGIVRKIFLVR</sequence>
<accession>A0A2I0WA82</accession>
<feature type="region of interest" description="Disordered" evidence="1">
    <location>
        <begin position="102"/>
        <end position="146"/>
    </location>
</feature>
<dbReference type="EMBL" id="KZ502819">
    <property type="protein sequence ID" value="PKU72568.1"/>
    <property type="molecule type" value="Genomic_DNA"/>
</dbReference>
<proteinExistence type="predicted"/>
<name>A0A2I0WA82_9ASPA</name>
<keyword evidence="3" id="KW-1185">Reference proteome</keyword>
<dbReference type="AlphaFoldDB" id="A0A2I0WA82"/>
<feature type="compositionally biased region" description="Pro residues" evidence="1">
    <location>
        <begin position="105"/>
        <end position="127"/>
    </location>
</feature>
<reference evidence="2 3" key="2">
    <citation type="journal article" date="2017" name="Nature">
        <title>The Apostasia genome and the evolution of orchids.</title>
        <authorList>
            <person name="Zhang G.Q."/>
            <person name="Liu K.W."/>
            <person name="Li Z."/>
            <person name="Lohaus R."/>
            <person name="Hsiao Y.Y."/>
            <person name="Niu S.C."/>
            <person name="Wang J.Y."/>
            <person name="Lin Y.C."/>
            <person name="Xu Q."/>
            <person name="Chen L.J."/>
            <person name="Yoshida K."/>
            <person name="Fujiwara S."/>
            <person name="Wang Z.W."/>
            <person name="Zhang Y.Q."/>
            <person name="Mitsuda N."/>
            <person name="Wang M."/>
            <person name="Liu G.H."/>
            <person name="Pecoraro L."/>
            <person name="Huang H.X."/>
            <person name="Xiao X.J."/>
            <person name="Lin M."/>
            <person name="Wu X.Y."/>
            <person name="Wu W.L."/>
            <person name="Chen Y.Y."/>
            <person name="Chang S.B."/>
            <person name="Sakamoto S."/>
            <person name="Ohme-Takagi M."/>
            <person name="Yagi M."/>
            <person name="Zeng S.J."/>
            <person name="Shen C.Y."/>
            <person name="Yeh C.M."/>
            <person name="Luo Y.B."/>
            <person name="Tsai W.C."/>
            <person name="Van de Peer Y."/>
            <person name="Liu Z.J."/>
        </authorList>
    </citation>
    <scope>NUCLEOTIDE SEQUENCE [LARGE SCALE GENOMIC DNA]</scope>
    <source>
        <tissue evidence="2">The whole plant</tissue>
    </source>
</reference>
<dbReference type="Proteomes" id="UP000233837">
    <property type="component" value="Unassembled WGS sequence"/>
</dbReference>
<reference evidence="2 3" key="1">
    <citation type="journal article" date="2016" name="Sci. Rep.">
        <title>The Dendrobium catenatum Lindl. genome sequence provides insights into polysaccharide synthase, floral development and adaptive evolution.</title>
        <authorList>
            <person name="Zhang G.Q."/>
            <person name="Xu Q."/>
            <person name="Bian C."/>
            <person name="Tsai W.C."/>
            <person name="Yeh C.M."/>
            <person name="Liu K.W."/>
            <person name="Yoshida K."/>
            <person name="Zhang L.S."/>
            <person name="Chang S.B."/>
            <person name="Chen F."/>
            <person name="Shi Y."/>
            <person name="Su Y.Y."/>
            <person name="Zhang Y.Q."/>
            <person name="Chen L.J."/>
            <person name="Yin Y."/>
            <person name="Lin M."/>
            <person name="Huang H."/>
            <person name="Deng H."/>
            <person name="Wang Z.W."/>
            <person name="Zhu S.L."/>
            <person name="Zhao X."/>
            <person name="Deng C."/>
            <person name="Niu S.C."/>
            <person name="Huang J."/>
            <person name="Wang M."/>
            <person name="Liu G.H."/>
            <person name="Yang H.J."/>
            <person name="Xiao X.J."/>
            <person name="Hsiao Y.Y."/>
            <person name="Wu W.L."/>
            <person name="Chen Y.Y."/>
            <person name="Mitsuda N."/>
            <person name="Ohme-Takagi M."/>
            <person name="Luo Y.B."/>
            <person name="Van de Peer Y."/>
            <person name="Liu Z.J."/>
        </authorList>
    </citation>
    <scope>NUCLEOTIDE SEQUENCE [LARGE SCALE GENOMIC DNA]</scope>
    <source>
        <tissue evidence="2">The whole plant</tissue>
    </source>
</reference>
<evidence type="ECO:0000313" key="3">
    <source>
        <dbReference type="Proteomes" id="UP000233837"/>
    </source>
</evidence>
<organism evidence="2 3">
    <name type="scientific">Dendrobium catenatum</name>
    <dbReference type="NCBI Taxonomy" id="906689"/>
    <lineage>
        <taxon>Eukaryota</taxon>
        <taxon>Viridiplantae</taxon>
        <taxon>Streptophyta</taxon>
        <taxon>Embryophyta</taxon>
        <taxon>Tracheophyta</taxon>
        <taxon>Spermatophyta</taxon>
        <taxon>Magnoliopsida</taxon>
        <taxon>Liliopsida</taxon>
        <taxon>Asparagales</taxon>
        <taxon>Orchidaceae</taxon>
        <taxon>Epidendroideae</taxon>
        <taxon>Malaxideae</taxon>
        <taxon>Dendrobiinae</taxon>
        <taxon>Dendrobium</taxon>
    </lineage>
</organism>
<dbReference type="STRING" id="906689.A0A2I0WA82"/>
<protein>
    <submittedName>
        <fullName evidence="2">Uncharacterized protein</fullName>
    </submittedName>
</protein>
<evidence type="ECO:0000256" key="1">
    <source>
        <dbReference type="SAM" id="MobiDB-lite"/>
    </source>
</evidence>